<sequence>MVDPTTGTTTTTGTIVSHPERTCTTCVTAFESREAKREHMKSDWHVYNLKRHIAALSPISFIVFQENIVLARREDVSSDESSSFQASGVLYEQRDPRRKTRRSYFKSWNQTQKSCESPSTDILSSIHCDEDIYAEEEQEEELFSPQQCLFCNAPATSLDVNMAHMSRAHSFFIPNAEYLIDLESLLSYLFIILSDFHECLYCGTVKRNKFAVQDHMRGKGHCKVDLDDERHGLQQFYDFAGDPDSDEETQDLEDVTLVPEEGELRLPSGKTLGHRLQTRHLHRRKPGQASSRLSSHQKFITEGEREVEEIPLKDQSMLMRLGTSTSMIGVPEMQRRALVAVEQKMMKLEARTRNEYEAHVQRKANQQKRFKVKSIGKKAGGLEKRVG</sequence>
<dbReference type="GO" id="GO:0042273">
    <property type="term" value="P:ribosomal large subunit biogenesis"/>
    <property type="evidence" value="ECO:0007669"/>
    <property type="project" value="TreeGrafter"/>
</dbReference>
<reference evidence="2 3" key="1">
    <citation type="journal article" date="2018" name="IMA Fungus">
        <title>IMA Genome-F 9: Draft genome sequence of Annulohypoxylon stygium, Aspergillus mulundensis, Berkeleyomyces basicola (syn. Thielaviopsis basicola), Ceratocystis smalleyi, two Cercospora beticola strains, Coleophoma cylindrospora, Fusarium fracticaudum, Phialophora cf. hyalina, and Morchella septimelata.</title>
        <authorList>
            <person name="Wingfield B.D."/>
            <person name="Bills G.F."/>
            <person name="Dong Y."/>
            <person name="Huang W."/>
            <person name="Nel W.J."/>
            <person name="Swalarsk-Parry B.S."/>
            <person name="Vaghefi N."/>
            <person name="Wilken P.M."/>
            <person name="An Z."/>
            <person name="de Beer Z.W."/>
            <person name="De Vos L."/>
            <person name="Chen L."/>
            <person name="Duong T.A."/>
            <person name="Gao Y."/>
            <person name="Hammerbacher A."/>
            <person name="Kikkert J.R."/>
            <person name="Li Y."/>
            <person name="Li H."/>
            <person name="Li K."/>
            <person name="Li Q."/>
            <person name="Liu X."/>
            <person name="Ma X."/>
            <person name="Naidoo K."/>
            <person name="Pethybridge S.J."/>
            <person name="Sun J."/>
            <person name="Steenkamp E.T."/>
            <person name="van der Nest M.A."/>
            <person name="van Wyk S."/>
            <person name="Wingfield M.J."/>
            <person name="Xiong C."/>
            <person name="Yue Q."/>
            <person name="Zhang X."/>
        </authorList>
    </citation>
    <scope>NUCLEOTIDE SEQUENCE [LARGE SCALE GENOMIC DNA]</scope>
    <source>
        <strain evidence="2 3">BP5796</strain>
    </source>
</reference>
<dbReference type="InterPro" id="IPR036236">
    <property type="entry name" value="Znf_C2H2_sf"/>
</dbReference>
<gene>
    <name evidence="2" type="ORF">BP5796_02091</name>
</gene>
<accession>A0A3D8SX95</accession>
<organism evidence="2 3">
    <name type="scientific">Coleophoma crateriformis</name>
    <dbReference type="NCBI Taxonomy" id="565419"/>
    <lineage>
        <taxon>Eukaryota</taxon>
        <taxon>Fungi</taxon>
        <taxon>Dikarya</taxon>
        <taxon>Ascomycota</taxon>
        <taxon>Pezizomycotina</taxon>
        <taxon>Leotiomycetes</taxon>
        <taxon>Helotiales</taxon>
        <taxon>Dermateaceae</taxon>
        <taxon>Coleophoma</taxon>
    </lineage>
</organism>
<dbReference type="InterPro" id="IPR013087">
    <property type="entry name" value="Znf_C2H2_type"/>
</dbReference>
<evidence type="ECO:0000313" key="2">
    <source>
        <dbReference type="EMBL" id="RDW90926.1"/>
    </source>
</evidence>
<dbReference type="AlphaFoldDB" id="A0A3D8SX95"/>
<evidence type="ECO:0000259" key="1">
    <source>
        <dbReference type="PROSITE" id="PS00028"/>
    </source>
</evidence>
<evidence type="ECO:0000313" key="3">
    <source>
        <dbReference type="Proteomes" id="UP000256328"/>
    </source>
</evidence>
<dbReference type="GO" id="GO:0030687">
    <property type="term" value="C:preribosome, large subunit precursor"/>
    <property type="evidence" value="ECO:0007669"/>
    <property type="project" value="TreeGrafter"/>
</dbReference>
<dbReference type="SUPFAM" id="SSF57667">
    <property type="entry name" value="beta-beta-alpha zinc fingers"/>
    <property type="match status" value="1"/>
</dbReference>
<keyword evidence="3" id="KW-1185">Reference proteome</keyword>
<dbReference type="OrthoDB" id="19329at2759"/>
<dbReference type="PANTHER" id="PTHR13182">
    <property type="entry name" value="ZINC FINGER PROTEIN 622"/>
    <property type="match status" value="1"/>
</dbReference>
<dbReference type="PANTHER" id="PTHR13182:SF8">
    <property type="entry name" value="CYTOPLASMIC 60S SUBUNIT BIOGENESIS FACTOR ZNF622"/>
    <property type="match status" value="1"/>
</dbReference>
<protein>
    <recommendedName>
        <fullName evidence="1">C2H2-type domain-containing protein</fullName>
    </recommendedName>
</protein>
<dbReference type="SMART" id="SM00355">
    <property type="entry name" value="ZnF_C2H2"/>
    <property type="match status" value="3"/>
</dbReference>
<dbReference type="InterPro" id="IPR040025">
    <property type="entry name" value="Znf622/Rei1/Reh1"/>
</dbReference>
<name>A0A3D8SX95_9HELO</name>
<dbReference type="PROSITE" id="PS00028">
    <property type="entry name" value="ZINC_FINGER_C2H2_1"/>
    <property type="match status" value="1"/>
</dbReference>
<comment type="caution">
    <text evidence="2">The sequence shown here is derived from an EMBL/GenBank/DDBJ whole genome shotgun (WGS) entry which is preliminary data.</text>
</comment>
<proteinExistence type="predicted"/>
<dbReference type="InterPro" id="IPR041661">
    <property type="entry name" value="ZN622/Rei1/Reh1_Znf-C2H2"/>
</dbReference>
<feature type="domain" description="C2H2-type" evidence="1">
    <location>
        <begin position="23"/>
        <end position="45"/>
    </location>
</feature>
<dbReference type="EMBL" id="PDLN01000003">
    <property type="protein sequence ID" value="RDW90926.1"/>
    <property type="molecule type" value="Genomic_DNA"/>
</dbReference>
<dbReference type="Proteomes" id="UP000256328">
    <property type="component" value="Unassembled WGS sequence"/>
</dbReference>
<dbReference type="Pfam" id="PF12756">
    <property type="entry name" value="zf-C2H2_2"/>
    <property type="match status" value="1"/>
</dbReference>